<dbReference type="EMBL" id="LT629758">
    <property type="protein sequence ID" value="SDS41858.1"/>
    <property type="molecule type" value="Genomic_DNA"/>
</dbReference>
<protein>
    <recommendedName>
        <fullName evidence="3">Multiubiquitin</fullName>
    </recommendedName>
</protein>
<accession>A0A1H1S204</accession>
<dbReference type="RefSeq" id="WP_157751182.1">
    <property type="nucleotide sequence ID" value="NZ_BOMJ01000016.1"/>
</dbReference>
<dbReference type="OrthoDB" id="5074825at2"/>
<gene>
    <name evidence="1" type="ORF">SAMN04489716_0740</name>
</gene>
<keyword evidence="2" id="KW-1185">Reference proteome</keyword>
<proteinExistence type="predicted"/>
<evidence type="ECO:0000313" key="2">
    <source>
        <dbReference type="Proteomes" id="UP000198688"/>
    </source>
</evidence>
<dbReference type="STRING" id="113562.SAMN04489716_0740"/>
<sequence>MSATDVQKKFQISIDGKEYTTRDDDQEAASLLRLAGRDPEKYDLARLRPGDEPKVIKDAKVLDLKDGDAFISVKQRAKITFTIDGVGYSTKDDDQEAAALLRLAGLNPGEYDLARIRPGQDPKVFKDEKVLDLREGDTFISVKQSSPVA</sequence>
<reference evidence="1 2" key="1">
    <citation type="submission" date="2016-10" db="EMBL/GenBank/DDBJ databases">
        <authorList>
            <person name="de Groot N.N."/>
        </authorList>
    </citation>
    <scope>NUCLEOTIDE SEQUENCE [LARGE SCALE GENOMIC DNA]</scope>
    <source>
        <strain evidence="1 2">DSM 43941</strain>
    </source>
</reference>
<dbReference type="AlphaFoldDB" id="A0A1H1S204"/>
<name>A0A1H1S204_9ACTN</name>
<evidence type="ECO:0000313" key="1">
    <source>
        <dbReference type="EMBL" id="SDS41858.1"/>
    </source>
</evidence>
<dbReference type="Proteomes" id="UP000198688">
    <property type="component" value="Chromosome I"/>
</dbReference>
<organism evidence="1 2">
    <name type="scientific">Actinoplanes derwentensis</name>
    <dbReference type="NCBI Taxonomy" id="113562"/>
    <lineage>
        <taxon>Bacteria</taxon>
        <taxon>Bacillati</taxon>
        <taxon>Actinomycetota</taxon>
        <taxon>Actinomycetes</taxon>
        <taxon>Micromonosporales</taxon>
        <taxon>Micromonosporaceae</taxon>
        <taxon>Actinoplanes</taxon>
    </lineage>
</organism>
<evidence type="ECO:0008006" key="3">
    <source>
        <dbReference type="Google" id="ProtNLM"/>
    </source>
</evidence>